<dbReference type="EMBL" id="UXUI01008964">
    <property type="protein sequence ID" value="VDD92778.1"/>
    <property type="molecule type" value="Genomic_DNA"/>
</dbReference>
<dbReference type="WBParaSite" id="EVEC_0000804501-mRNA-1">
    <property type="protein sequence ID" value="EVEC_0000804501-mRNA-1"/>
    <property type="gene ID" value="EVEC_0000804501"/>
</dbReference>
<evidence type="ECO:0000256" key="2">
    <source>
        <dbReference type="SAM" id="SignalP"/>
    </source>
</evidence>
<keyword evidence="2" id="KW-0732">Signal</keyword>
<dbReference type="InterPro" id="IPR003582">
    <property type="entry name" value="ShKT_dom"/>
</dbReference>
<accession>A0A0N4VBX2</accession>
<evidence type="ECO:0000313" key="6">
    <source>
        <dbReference type="WBParaSite" id="EVEC_0000804501-mRNA-1"/>
    </source>
</evidence>
<reference evidence="4 5" key="2">
    <citation type="submission" date="2018-10" db="EMBL/GenBank/DDBJ databases">
        <authorList>
            <consortium name="Pathogen Informatics"/>
        </authorList>
    </citation>
    <scope>NUCLEOTIDE SEQUENCE [LARGE SCALE GENOMIC DNA]</scope>
</reference>
<comment type="caution">
    <text evidence="1">Lacks conserved residue(s) required for the propagation of feature annotation.</text>
</comment>
<keyword evidence="1" id="KW-1015">Disulfide bond</keyword>
<gene>
    <name evidence="4" type="ORF">EVEC_LOCUS7529</name>
</gene>
<feature type="domain" description="ShKT" evidence="3">
    <location>
        <begin position="95"/>
        <end position="136"/>
    </location>
</feature>
<feature type="disulfide bond" evidence="1">
    <location>
        <begin position="141"/>
        <end position="175"/>
    </location>
</feature>
<dbReference type="OrthoDB" id="5836328at2759"/>
<dbReference type="AlphaFoldDB" id="A0A0N4VBX2"/>
<protein>
    <submittedName>
        <fullName evidence="6">ShTK domain protein</fullName>
    </submittedName>
</protein>
<evidence type="ECO:0000256" key="1">
    <source>
        <dbReference type="PROSITE-ProRule" id="PRU01005"/>
    </source>
</evidence>
<dbReference type="STRING" id="51028.A0A0N4VBX2"/>
<sequence>MDCKFCLAAFLVVVCSCVATDVAITLTTTPCTEDTALVCPNKLGDTVCERFFEKPTKLSNGWIVDANCTKPGYRSLASQCRRTCMTCCRDPAYRCENNKYSRLNCAEIARAGGCDTEVPWVAAMLKQECPHSCGLCEISFCSDKSEMCPLLSEICNHKSWFHFMAEMCPRTCNNCNKNGKPTMPKIADWPLNLH</sequence>
<evidence type="ECO:0000313" key="5">
    <source>
        <dbReference type="Proteomes" id="UP000274131"/>
    </source>
</evidence>
<evidence type="ECO:0000313" key="4">
    <source>
        <dbReference type="EMBL" id="VDD92778.1"/>
    </source>
</evidence>
<keyword evidence="5" id="KW-1185">Reference proteome</keyword>
<name>A0A0N4VBX2_ENTVE</name>
<dbReference type="PANTHER" id="PTHR21724">
    <property type="entry name" value="SHKT DOMAIN-CONTAINING PROTEIN"/>
    <property type="match status" value="1"/>
</dbReference>
<feature type="chain" id="PRO_5043122796" evidence="2">
    <location>
        <begin position="20"/>
        <end position="194"/>
    </location>
</feature>
<reference evidence="6" key="1">
    <citation type="submission" date="2017-02" db="UniProtKB">
        <authorList>
            <consortium name="WormBaseParasite"/>
        </authorList>
    </citation>
    <scope>IDENTIFICATION</scope>
</reference>
<evidence type="ECO:0000259" key="3">
    <source>
        <dbReference type="PROSITE" id="PS51670"/>
    </source>
</evidence>
<dbReference type="SMART" id="SM00254">
    <property type="entry name" value="ShKT"/>
    <property type="match status" value="3"/>
</dbReference>
<dbReference type="PANTHER" id="PTHR21724:SF109">
    <property type="entry name" value="SHKT DOMAIN-CONTAINING PROTEIN"/>
    <property type="match status" value="1"/>
</dbReference>
<dbReference type="Pfam" id="PF01549">
    <property type="entry name" value="ShK"/>
    <property type="match status" value="3"/>
</dbReference>
<dbReference type="Proteomes" id="UP000274131">
    <property type="component" value="Unassembled WGS sequence"/>
</dbReference>
<proteinExistence type="predicted"/>
<dbReference type="PROSITE" id="PS51257">
    <property type="entry name" value="PROKAR_LIPOPROTEIN"/>
    <property type="match status" value="1"/>
</dbReference>
<dbReference type="PROSITE" id="PS51670">
    <property type="entry name" value="SHKT"/>
    <property type="match status" value="2"/>
</dbReference>
<feature type="signal peptide" evidence="2">
    <location>
        <begin position="1"/>
        <end position="19"/>
    </location>
</feature>
<dbReference type="Gene3D" id="1.10.10.1870">
    <property type="entry name" value="ShTK domain-like"/>
    <property type="match status" value="1"/>
</dbReference>
<dbReference type="Gene3D" id="1.10.10.1940">
    <property type="match status" value="1"/>
</dbReference>
<organism evidence="6">
    <name type="scientific">Enterobius vermicularis</name>
    <name type="common">Human pinworm</name>
    <dbReference type="NCBI Taxonomy" id="51028"/>
    <lineage>
        <taxon>Eukaryota</taxon>
        <taxon>Metazoa</taxon>
        <taxon>Ecdysozoa</taxon>
        <taxon>Nematoda</taxon>
        <taxon>Chromadorea</taxon>
        <taxon>Rhabditida</taxon>
        <taxon>Spirurina</taxon>
        <taxon>Oxyuridomorpha</taxon>
        <taxon>Oxyuroidea</taxon>
        <taxon>Oxyuridae</taxon>
        <taxon>Enterobius</taxon>
    </lineage>
</organism>
<feature type="domain" description="ShKT" evidence="3">
    <location>
        <begin position="141"/>
        <end position="175"/>
    </location>
</feature>